<dbReference type="Gene3D" id="3.50.50.60">
    <property type="entry name" value="FAD/NAD(P)-binding domain"/>
    <property type="match status" value="1"/>
</dbReference>
<protein>
    <submittedName>
        <fullName evidence="12">FAD-dependent oxidoreductase</fullName>
    </submittedName>
</protein>
<dbReference type="Pfam" id="PF00724">
    <property type="entry name" value="Oxidored_FMN"/>
    <property type="match status" value="1"/>
</dbReference>
<dbReference type="AlphaFoldDB" id="A0A9D1X2G2"/>
<evidence type="ECO:0000259" key="10">
    <source>
        <dbReference type="Pfam" id="PF00724"/>
    </source>
</evidence>
<keyword evidence="6" id="KW-0479">Metal-binding</keyword>
<feature type="domain" description="FAD/NAD(P)-binding" evidence="11">
    <location>
        <begin position="398"/>
        <end position="615"/>
    </location>
</feature>
<dbReference type="Gene3D" id="3.20.20.70">
    <property type="entry name" value="Aldolase class I"/>
    <property type="match status" value="1"/>
</dbReference>
<evidence type="ECO:0000256" key="1">
    <source>
        <dbReference type="ARBA" id="ARBA00001917"/>
    </source>
</evidence>
<dbReference type="PANTHER" id="PTHR42917:SF2">
    <property type="entry name" value="2,4-DIENOYL-COA REDUCTASE [(2E)-ENOYL-COA-PRODUCING]"/>
    <property type="match status" value="1"/>
</dbReference>
<dbReference type="GO" id="GO:0046872">
    <property type="term" value="F:metal ion binding"/>
    <property type="evidence" value="ECO:0007669"/>
    <property type="project" value="UniProtKB-KW"/>
</dbReference>
<dbReference type="InterPro" id="IPR013785">
    <property type="entry name" value="Aldolase_TIM"/>
</dbReference>
<dbReference type="Pfam" id="PF07992">
    <property type="entry name" value="Pyr_redox_2"/>
    <property type="match status" value="1"/>
</dbReference>
<dbReference type="InterPro" id="IPR023753">
    <property type="entry name" value="FAD/NAD-binding_dom"/>
</dbReference>
<comment type="cofactor">
    <cofactor evidence="1">
        <name>FMN</name>
        <dbReference type="ChEBI" id="CHEBI:58210"/>
    </cofactor>
</comment>
<dbReference type="Gene3D" id="3.40.50.720">
    <property type="entry name" value="NAD(P)-binding Rossmann-like Domain"/>
    <property type="match status" value="1"/>
</dbReference>
<evidence type="ECO:0000259" key="11">
    <source>
        <dbReference type="Pfam" id="PF07992"/>
    </source>
</evidence>
<evidence type="ECO:0000256" key="5">
    <source>
        <dbReference type="ARBA" id="ARBA00022643"/>
    </source>
</evidence>
<dbReference type="GO" id="GO:0051536">
    <property type="term" value="F:iron-sulfur cluster binding"/>
    <property type="evidence" value="ECO:0007669"/>
    <property type="project" value="UniProtKB-KW"/>
</dbReference>
<evidence type="ECO:0000256" key="6">
    <source>
        <dbReference type="ARBA" id="ARBA00022723"/>
    </source>
</evidence>
<comment type="cofactor">
    <cofactor evidence="2">
        <name>[4Fe-4S] cluster</name>
        <dbReference type="ChEBI" id="CHEBI:49883"/>
    </cofactor>
</comment>
<gene>
    <name evidence="12" type="ORF">H9849_00955</name>
</gene>
<dbReference type="SUPFAM" id="SSF51905">
    <property type="entry name" value="FAD/NAD(P)-binding domain"/>
    <property type="match status" value="1"/>
</dbReference>
<dbReference type="PRINTS" id="PR00368">
    <property type="entry name" value="FADPNR"/>
</dbReference>
<dbReference type="GO" id="GO:0016491">
    <property type="term" value="F:oxidoreductase activity"/>
    <property type="evidence" value="ECO:0007669"/>
    <property type="project" value="UniProtKB-KW"/>
</dbReference>
<dbReference type="GO" id="GO:0010181">
    <property type="term" value="F:FMN binding"/>
    <property type="evidence" value="ECO:0007669"/>
    <property type="project" value="InterPro"/>
</dbReference>
<keyword evidence="7" id="KW-0560">Oxidoreductase</keyword>
<organism evidence="12 13">
    <name type="scientific">Candidatus Anaerobutyricum stercoripullorum</name>
    <dbReference type="NCBI Taxonomy" id="2838456"/>
    <lineage>
        <taxon>Bacteria</taxon>
        <taxon>Bacillati</taxon>
        <taxon>Bacillota</taxon>
        <taxon>Clostridia</taxon>
        <taxon>Lachnospirales</taxon>
        <taxon>Lachnospiraceae</taxon>
        <taxon>Anaerobutyricum</taxon>
    </lineage>
</organism>
<evidence type="ECO:0000256" key="2">
    <source>
        <dbReference type="ARBA" id="ARBA00001966"/>
    </source>
</evidence>
<evidence type="ECO:0000313" key="12">
    <source>
        <dbReference type="EMBL" id="HIX71567.1"/>
    </source>
</evidence>
<dbReference type="InterPro" id="IPR036188">
    <property type="entry name" value="FAD/NAD-bd_sf"/>
</dbReference>
<keyword evidence="8" id="KW-0408">Iron</keyword>
<dbReference type="SUPFAM" id="SSF51395">
    <property type="entry name" value="FMN-linked oxidoreductases"/>
    <property type="match status" value="1"/>
</dbReference>
<keyword evidence="5" id="KW-0288">FMN</keyword>
<keyword evidence="9" id="KW-0411">Iron-sulfur</keyword>
<dbReference type="InterPro" id="IPR051793">
    <property type="entry name" value="NADH:flavin_oxidoreductase"/>
</dbReference>
<reference evidence="12" key="1">
    <citation type="journal article" date="2021" name="PeerJ">
        <title>Extensive microbial diversity within the chicken gut microbiome revealed by metagenomics and culture.</title>
        <authorList>
            <person name="Gilroy R."/>
            <person name="Ravi A."/>
            <person name="Getino M."/>
            <person name="Pursley I."/>
            <person name="Horton D.L."/>
            <person name="Alikhan N.F."/>
            <person name="Baker D."/>
            <person name="Gharbi K."/>
            <person name="Hall N."/>
            <person name="Watson M."/>
            <person name="Adriaenssens E.M."/>
            <person name="Foster-Nyarko E."/>
            <person name="Jarju S."/>
            <person name="Secka A."/>
            <person name="Antonio M."/>
            <person name="Oren A."/>
            <person name="Chaudhuri R.R."/>
            <person name="La Ragione R."/>
            <person name="Hildebrand F."/>
            <person name="Pallen M.J."/>
        </authorList>
    </citation>
    <scope>NUCLEOTIDE SEQUENCE</scope>
    <source>
        <strain evidence="12">ChiSxjej3B15-1167</strain>
    </source>
</reference>
<comment type="caution">
    <text evidence="12">The sequence shown here is derived from an EMBL/GenBank/DDBJ whole genome shotgun (WGS) entry which is preliminary data.</text>
</comment>
<evidence type="ECO:0000256" key="9">
    <source>
        <dbReference type="ARBA" id="ARBA00023014"/>
    </source>
</evidence>
<dbReference type="CDD" id="cd02803">
    <property type="entry name" value="OYE_like_FMN_family"/>
    <property type="match status" value="1"/>
</dbReference>
<accession>A0A9D1X2G2</accession>
<dbReference type="EMBL" id="DXEQ01000025">
    <property type="protein sequence ID" value="HIX71567.1"/>
    <property type="molecule type" value="Genomic_DNA"/>
</dbReference>
<sequence length="655" mass="71018">MTCKYKGKELYPHLFSPLRIGNIKMKNRIICAPTSPSMIDLNGHFTPEMIAYLEEKAQGGASVVTYGEAIPHSATGKSHNKQLQLDSFGVRQGMTECARAIHNAGAYANIQLSHGGMYGGLASVGGDVDTCSVAYGLSDMTMPAGEVKEMPRELIFEIIESYGKAAKLCKETGFDMVQVHAAHGWLFSQFLSPVWNKRTDEFGGSLENRARFFVMVVDKVRETVGPHFPIEARISGDDFTDKGLGLDDCIKVAQMIDDKVDLINVSCGNHEDPDMFCRTHPSAFYPRGVNVYLAAAIKKAVKTPVACVGSLNDPAQMEEIIASGQADAVELGRASLADPFLPNKALCGKADDITPCLRCYECFGATGELEMVKCAVNPIMGQQLNHKAQVEKAEQKKKVLVAGGGPAGMEAAITLAQRGHNVTLMEKAEKLGGNLHPAGAAYFKEDILKLIRVLENRTKKAGVNIFLNAEVTPEVVKEFDPDVLIVAIGSEELVPPIKGMDNKKVIMAIDAELHPEKLGKKVAIMGGGLVGAEGAVGFEHEGKECTIIEMKPEIAEEVNSFYRGGLMPEVERAAKCLVNTRVVEITDEGVICQNEKEKFVVEADSIICALGFKSPYEKVDALADLVDESYIIGDCNKVGKIYEAISQAYYTALRV</sequence>
<dbReference type="PRINTS" id="PR00469">
    <property type="entry name" value="PNDRDTASEII"/>
</dbReference>
<dbReference type="InterPro" id="IPR001155">
    <property type="entry name" value="OxRdtase_FMN_N"/>
</dbReference>
<name>A0A9D1X2G2_9FIRM</name>
<evidence type="ECO:0000256" key="4">
    <source>
        <dbReference type="ARBA" id="ARBA00022630"/>
    </source>
</evidence>
<proteinExistence type="inferred from homology"/>
<dbReference type="Proteomes" id="UP000886805">
    <property type="component" value="Unassembled WGS sequence"/>
</dbReference>
<dbReference type="PANTHER" id="PTHR42917">
    <property type="entry name" value="2,4-DIENOYL-COA REDUCTASE"/>
    <property type="match status" value="1"/>
</dbReference>
<feature type="domain" description="NADH:flavin oxidoreductase/NADH oxidase N-terminal" evidence="10">
    <location>
        <begin position="14"/>
        <end position="348"/>
    </location>
</feature>
<comment type="similarity">
    <text evidence="3">In the N-terminal section; belongs to the NADH:flavin oxidoreductase/NADH oxidase family.</text>
</comment>
<evidence type="ECO:0000313" key="13">
    <source>
        <dbReference type="Proteomes" id="UP000886805"/>
    </source>
</evidence>
<evidence type="ECO:0000256" key="7">
    <source>
        <dbReference type="ARBA" id="ARBA00023002"/>
    </source>
</evidence>
<evidence type="ECO:0000256" key="3">
    <source>
        <dbReference type="ARBA" id="ARBA00011048"/>
    </source>
</evidence>
<keyword evidence="4" id="KW-0285">Flavoprotein</keyword>
<evidence type="ECO:0000256" key="8">
    <source>
        <dbReference type="ARBA" id="ARBA00023004"/>
    </source>
</evidence>
<reference evidence="12" key="2">
    <citation type="submission" date="2021-04" db="EMBL/GenBank/DDBJ databases">
        <authorList>
            <person name="Gilroy R."/>
        </authorList>
    </citation>
    <scope>NUCLEOTIDE SEQUENCE</scope>
    <source>
        <strain evidence="12">ChiSxjej3B15-1167</strain>
    </source>
</reference>